<dbReference type="SUPFAM" id="SSF57701">
    <property type="entry name" value="Zn2/Cys6 DNA-binding domain"/>
    <property type="match status" value="1"/>
</dbReference>
<dbReference type="Gene3D" id="4.10.240.10">
    <property type="entry name" value="Zn(2)-C6 fungal-type DNA-binding domain"/>
    <property type="match status" value="1"/>
</dbReference>
<keyword evidence="10" id="KW-1185">Reference proteome</keyword>
<dbReference type="PROSITE" id="PS00463">
    <property type="entry name" value="ZN2_CY6_FUNGAL_1"/>
    <property type="match status" value="1"/>
</dbReference>
<protein>
    <recommendedName>
        <fullName evidence="8">Zn(2)-C6 fungal-type domain-containing protein</fullName>
    </recommendedName>
</protein>
<evidence type="ECO:0000313" key="9">
    <source>
        <dbReference type="EMBL" id="KAL2274764.1"/>
    </source>
</evidence>
<dbReference type="Proteomes" id="UP001600888">
    <property type="component" value="Unassembled WGS sequence"/>
</dbReference>
<evidence type="ECO:0000259" key="8">
    <source>
        <dbReference type="PROSITE" id="PS50048"/>
    </source>
</evidence>
<dbReference type="Pfam" id="PF11951">
    <property type="entry name" value="Fungal_trans_2"/>
    <property type="match status" value="1"/>
</dbReference>
<sequence length="651" mass="71353">MSSVREGHQMPRHGPDRIMVDSRSRQGKPKSKSRTRTGCITCRIRRVKCDEARPSCNRCAQSKRQCDGYLSPAVEQGSSSDDQNDKSSSPYPRHSVSRRALAAAVRQLNVVGPASRVLAAGPQVPGDAVSCFDFFRFRVRAVTPAVGHDLLGDTPGFWDRTLLQTAHTEPAVWHAVAALGALQRKWEVVSRLSQAPFATLEAGFNGSEDIVGTDAGNLDNADQITEWESSSVQLAGQASTSYVQALKTASSVTDINAILVLSIALAAASNLTGKWADSQIHIRAATKLVGQLADEARGKPVAELDINDAADSLARLDLQWLTFQDSQAPYPYLENQLLAHALRRAPEIKSLAHAHDLLMGIMRKLWVGAGLTDTEQAGTDFIGPSDIDIMADLTEWEHKTLQLLSSPAISAKQASPSLLFLKICHATVHLIVLAGVTQSSYNELCWDNYLAHFERIIALSALFIQAEVYKNPLLPSVVSLDGPGIIMSLWLVAFRCRHPLLRRRALGLLRVSRRQEGMWMSTSAAVVAQKLIEIEEAGMHGTKALSDSVLLPAFCTLEPVTAFEQVLIKQFEAEDLDPQSWLLGAGLWTATTRWDMPGRDLIPLERRIADVTTFAQPYDPRKGKSKADVNLSFADYDLRGAPRQEIISVNF</sequence>
<evidence type="ECO:0000256" key="1">
    <source>
        <dbReference type="ARBA" id="ARBA00022723"/>
    </source>
</evidence>
<dbReference type="EMBL" id="JBAWTH010000149">
    <property type="protein sequence ID" value="KAL2274764.1"/>
    <property type="molecule type" value="Genomic_DNA"/>
</dbReference>
<feature type="compositionally biased region" description="Basic and acidic residues" evidence="7">
    <location>
        <begin position="1"/>
        <end position="24"/>
    </location>
</feature>
<evidence type="ECO:0000313" key="10">
    <source>
        <dbReference type="Proteomes" id="UP001600888"/>
    </source>
</evidence>
<feature type="region of interest" description="Disordered" evidence="7">
    <location>
        <begin position="1"/>
        <end position="37"/>
    </location>
</feature>
<dbReference type="InterPro" id="IPR052360">
    <property type="entry name" value="Transcr_Regulatory_Proteins"/>
</dbReference>
<organism evidence="9 10">
    <name type="scientific">Diaporthe vaccinii</name>
    <dbReference type="NCBI Taxonomy" id="105482"/>
    <lineage>
        <taxon>Eukaryota</taxon>
        <taxon>Fungi</taxon>
        <taxon>Dikarya</taxon>
        <taxon>Ascomycota</taxon>
        <taxon>Pezizomycotina</taxon>
        <taxon>Sordariomycetes</taxon>
        <taxon>Sordariomycetidae</taxon>
        <taxon>Diaporthales</taxon>
        <taxon>Diaporthaceae</taxon>
        <taxon>Diaporthe</taxon>
        <taxon>Diaporthe eres species complex</taxon>
    </lineage>
</organism>
<evidence type="ECO:0000256" key="3">
    <source>
        <dbReference type="ARBA" id="ARBA00023015"/>
    </source>
</evidence>
<evidence type="ECO:0000256" key="7">
    <source>
        <dbReference type="SAM" id="MobiDB-lite"/>
    </source>
</evidence>
<gene>
    <name evidence="9" type="ORF">FJTKL_02743</name>
</gene>
<feature type="domain" description="Zn(2)-C6 fungal-type" evidence="8">
    <location>
        <begin position="38"/>
        <end position="66"/>
    </location>
</feature>
<feature type="region of interest" description="Disordered" evidence="7">
    <location>
        <begin position="71"/>
        <end position="96"/>
    </location>
</feature>
<evidence type="ECO:0000256" key="6">
    <source>
        <dbReference type="ARBA" id="ARBA00023242"/>
    </source>
</evidence>
<dbReference type="InterPro" id="IPR021858">
    <property type="entry name" value="Fun_TF"/>
</dbReference>
<name>A0ABR4DWL8_9PEZI</name>
<accession>A0ABR4DWL8</accession>
<proteinExistence type="predicted"/>
<dbReference type="PANTHER" id="PTHR36206">
    <property type="entry name" value="ASPERCRYPTIN BIOSYNTHESIS CLUSTER-SPECIFIC TRANSCRIPTION REGULATOR ATNN-RELATED"/>
    <property type="match status" value="1"/>
</dbReference>
<keyword evidence="5" id="KW-0804">Transcription</keyword>
<feature type="compositionally biased region" description="Basic residues" evidence="7">
    <location>
        <begin position="25"/>
        <end position="35"/>
    </location>
</feature>
<keyword evidence="3" id="KW-0805">Transcription regulation</keyword>
<evidence type="ECO:0000256" key="2">
    <source>
        <dbReference type="ARBA" id="ARBA00022833"/>
    </source>
</evidence>
<keyword evidence="6" id="KW-0539">Nucleus</keyword>
<dbReference type="PROSITE" id="PS50048">
    <property type="entry name" value="ZN2_CY6_FUNGAL_2"/>
    <property type="match status" value="1"/>
</dbReference>
<dbReference type="PANTHER" id="PTHR36206:SF12">
    <property type="entry name" value="ASPERCRYPTIN BIOSYNTHESIS CLUSTER-SPECIFIC TRANSCRIPTION REGULATOR ATNN-RELATED"/>
    <property type="match status" value="1"/>
</dbReference>
<reference evidence="9 10" key="1">
    <citation type="submission" date="2024-03" db="EMBL/GenBank/DDBJ databases">
        <title>A high-quality draft genome sequence of Diaporthe vaccinii, a causative agent of upright dieback and viscid rot disease in cranberry plants.</title>
        <authorList>
            <person name="Sarrasin M."/>
            <person name="Lang B.F."/>
            <person name="Burger G."/>
        </authorList>
    </citation>
    <scope>NUCLEOTIDE SEQUENCE [LARGE SCALE GENOMIC DNA]</scope>
    <source>
        <strain evidence="9 10">IS7</strain>
    </source>
</reference>
<feature type="compositionally biased region" description="Low complexity" evidence="7">
    <location>
        <begin position="78"/>
        <end position="89"/>
    </location>
</feature>
<dbReference type="InterPro" id="IPR001138">
    <property type="entry name" value="Zn2Cys6_DnaBD"/>
</dbReference>
<dbReference type="CDD" id="cd00067">
    <property type="entry name" value="GAL4"/>
    <property type="match status" value="1"/>
</dbReference>
<dbReference type="InterPro" id="IPR036864">
    <property type="entry name" value="Zn2-C6_fun-type_DNA-bd_sf"/>
</dbReference>
<keyword evidence="1" id="KW-0479">Metal-binding</keyword>
<comment type="caution">
    <text evidence="9">The sequence shown here is derived from an EMBL/GenBank/DDBJ whole genome shotgun (WGS) entry which is preliminary data.</text>
</comment>
<dbReference type="Pfam" id="PF00172">
    <property type="entry name" value="Zn_clus"/>
    <property type="match status" value="1"/>
</dbReference>
<keyword evidence="4" id="KW-0238">DNA-binding</keyword>
<evidence type="ECO:0000256" key="4">
    <source>
        <dbReference type="ARBA" id="ARBA00023125"/>
    </source>
</evidence>
<keyword evidence="2" id="KW-0862">Zinc</keyword>
<dbReference type="SMART" id="SM00066">
    <property type="entry name" value="GAL4"/>
    <property type="match status" value="1"/>
</dbReference>
<evidence type="ECO:0000256" key="5">
    <source>
        <dbReference type="ARBA" id="ARBA00023163"/>
    </source>
</evidence>